<dbReference type="Proteomes" id="UP000236291">
    <property type="component" value="Unassembled WGS sequence"/>
</dbReference>
<sequence length="55" mass="6278">MIFNGFRWNNNDSVKADSRKTDSVKTQCNDSLAIVKRATVMEEDKPSKPDTEFVI</sequence>
<accession>A0A2K3JV96</accession>
<dbReference type="AlphaFoldDB" id="A0A2K3JV96"/>
<gene>
    <name evidence="1" type="ORF">L195_g058962</name>
</gene>
<proteinExistence type="predicted"/>
<feature type="non-terminal residue" evidence="1">
    <location>
        <position position="55"/>
    </location>
</feature>
<name>A0A2K3JV96_TRIPR</name>
<reference evidence="1 2" key="2">
    <citation type="journal article" date="2017" name="Front. Plant Sci.">
        <title>Gene Classification and Mining of Molecular Markers Useful in Red Clover (Trifolium pratense) Breeding.</title>
        <authorList>
            <person name="Istvanek J."/>
            <person name="Dluhosova J."/>
            <person name="Dluhos P."/>
            <person name="Patkova L."/>
            <person name="Nedelnik J."/>
            <person name="Repkova J."/>
        </authorList>
    </citation>
    <scope>NUCLEOTIDE SEQUENCE [LARGE SCALE GENOMIC DNA]</scope>
    <source>
        <strain evidence="2">cv. Tatra</strain>
        <tissue evidence="1">Young leaves</tissue>
    </source>
</reference>
<dbReference type="ExpressionAtlas" id="A0A2K3JV96">
    <property type="expression patterns" value="baseline"/>
</dbReference>
<reference evidence="1 2" key="1">
    <citation type="journal article" date="2014" name="Am. J. Bot.">
        <title>Genome assembly and annotation for red clover (Trifolium pratense; Fabaceae).</title>
        <authorList>
            <person name="Istvanek J."/>
            <person name="Jaros M."/>
            <person name="Krenek A."/>
            <person name="Repkova J."/>
        </authorList>
    </citation>
    <scope>NUCLEOTIDE SEQUENCE [LARGE SCALE GENOMIC DNA]</scope>
    <source>
        <strain evidence="2">cv. Tatra</strain>
        <tissue evidence="1">Young leaves</tissue>
    </source>
</reference>
<dbReference type="EMBL" id="ASHM01125722">
    <property type="protein sequence ID" value="PNX57977.1"/>
    <property type="molecule type" value="Genomic_DNA"/>
</dbReference>
<comment type="caution">
    <text evidence="1">The sequence shown here is derived from an EMBL/GenBank/DDBJ whole genome shotgun (WGS) entry which is preliminary data.</text>
</comment>
<organism evidence="1 2">
    <name type="scientific">Trifolium pratense</name>
    <name type="common">Red clover</name>
    <dbReference type="NCBI Taxonomy" id="57577"/>
    <lineage>
        <taxon>Eukaryota</taxon>
        <taxon>Viridiplantae</taxon>
        <taxon>Streptophyta</taxon>
        <taxon>Embryophyta</taxon>
        <taxon>Tracheophyta</taxon>
        <taxon>Spermatophyta</taxon>
        <taxon>Magnoliopsida</taxon>
        <taxon>eudicotyledons</taxon>
        <taxon>Gunneridae</taxon>
        <taxon>Pentapetalae</taxon>
        <taxon>rosids</taxon>
        <taxon>fabids</taxon>
        <taxon>Fabales</taxon>
        <taxon>Fabaceae</taxon>
        <taxon>Papilionoideae</taxon>
        <taxon>50 kb inversion clade</taxon>
        <taxon>NPAAA clade</taxon>
        <taxon>Hologalegina</taxon>
        <taxon>IRL clade</taxon>
        <taxon>Trifolieae</taxon>
        <taxon>Trifolium</taxon>
    </lineage>
</organism>
<evidence type="ECO:0000313" key="1">
    <source>
        <dbReference type="EMBL" id="PNX57977.1"/>
    </source>
</evidence>
<protein>
    <submittedName>
        <fullName evidence="1">Uncharacterized protein</fullName>
    </submittedName>
</protein>
<evidence type="ECO:0000313" key="2">
    <source>
        <dbReference type="Proteomes" id="UP000236291"/>
    </source>
</evidence>